<dbReference type="Proteomes" id="UP000821845">
    <property type="component" value="Chromosome 6"/>
</dbReference>
<comment type="caution">
    <text evidence="1">The sequence shown here is derived from an EMBL/GenBank/DDBJ whole genome shotgun (WGS) entry which is preliminary data.</text>
</comment>
<evidence type="ECO:0000313" key="1">
    <source>
        <dbReference type="EMBL" id="KAH6928178.1"/>
    </source>
</evidence>
<keyword evidence="2" id="KW-1185">Reference proteome</keyword>
<organism evidence="1 2">
    <name type="scientific">Hyalomma asiaticum</name>
    <name type="common">Tick</name>
    <dbReference type="NCBI Taxonomy" id="266040"/>
    <lineage>
        <taxon>Eukaryota</taxon>
        <taxon>Metazoa</taxon>
        <taxon>Ecdysozoa</taxon>
        <taxon>Arthropoda</taxon>
        <taxon>Chelicerata</taxon>
        <taxon>Arachnida</taxon>
        <taxon>Acari</taxon>
        <taxon>Parasitiformes</taxon>
        <taxon>Ixodida</taxon>
        <taxon>Ixodoidea</taxon>
        <taxon>Ixodidae</taxon>
        <taxon>Hyalomminae</taxon>
        <taxon>Hyalomma</taxon>
    </lineage>
</organism>
<protein>
    <submittedName>
        <fullName evidence="1">Uncharacterized protein</fullName>
    </submittedName>
</protein>
<evidence type="ECO:0000313" key="2">
    <source>
        <dbReference type="Proteomes" id="UP000821845"/>
    </source>
</evidence>
<name>A0ACB7S0D4_HYAAI</name>
<accession>A0ACB7S0D4</accession>
<gene>
    <name evidence="1" type="ORF">HPB50_012391</name>
</gene>
<proteinExistence type="predicted"/>
<dbReference type="EMBL" id="CM023486">
    <property type="protein sequence ID" value="KAH6928178.1"/>
    <property type="molecule type" value="Genomic_DNA"/>
</dbReference>
<reference evidence="1" key="1">
    <citation type="submission" date="2020-05" db="EMBL/GenBank/DDBJ databases">
        <title>Large-scale comparative analyses of tick genomes elucidate their genetic diversity and vector capacities.</title>
        <authorList>
            <person name="Jia N."/>
            <person name="Wang J."/>
            <person name="Shi W."/>
            <person name="Du L."/>
            <person name="Sun Y."/>
            <person name="Zhan W."/>
            <person name="Jiang J."/>
            <person name="Wang Q."/>
            <person name="Zhang B."/>
            <person name="Ji P."/>
            <person name="Sakyi L.B."/>
            <person name="Cui X."/>
            <person name="Yuan T."/>
            <person name="Jiang B."/>
            <person name="Yang W."/>
            <person name="Lam T.T.-Y."/>
            <person name="Chang Q."/>
            <person name="Ding S."/>
            <person name="Wang X."/>
            <person name="Zhu J."/>
            <person name="Ruan X."/>
            <person name="Zhao L."/>
            <person name="Wei J."/>
            <person name="Que T."/>
            <person name="Du C."/>
            <person name="Cheng J."/>
            <person name="Dai P."/>
            <person name="Han X."/>
            <person name="Huang E."/>
            <person name="Gao Y."/>
            <person name="Liu J."/>
            <person name="Shao H."/>
            <person name="Ye R."/>
            <person name="Li L."/>
            <person name="Wei W."/>
            <person name="Wang X."/>
            <person name="Wang C."/>
            <person name="Yang T."/>
            <person name="Huo Q."/>
            <person name="Li W."/>
            <person name="Guo W."/>
            <person name="Chen H."/>
            <person name="Zhou L."/>
            <person name="Ni X."/>
            <person name="Tian J."/>
            <person name="Zhou Y."/>
            <person name="Sheng Y."/>
            <person name="Liu T."/>
            <person name="Pan Y."/>
            <person name="Xia L."/>
            <person name="Li J."/>
            <person name="Zhao F."/>
            <person name="Cao W."/>
        </authorList>
    </citation>
    <scope>NUCLEOTIDE SEQUENCE</scope>
    <source>
        <strain evidence="1">Hyas-2018</strain>
    </source>
</reference>
<sequence>MSATSNTTPGKDGVSNAMIRNLDERSIKRFTEFFNKHWERGTIPYDRRHAEITMITKSGKALSLKNAIS</sequence>